<dbReference type="AlphaFoldDB" id="A0A365HAJ2"/>
<accession>A0A365HAJ2</accession>
<evidence type="ECO:0000313" key="2">
    <source>
        <dbReference type="Proteomes" id="UP000251891"/>
    </source>
</evidence>
<dbReference type="Proteomes" id="UP000251891">
    <property type="component" value="Unassembled WGS sequence"/>
</dbReference>
<dbReference type="Gene3D" id="3.10.580.10">
    <property type="entry name" value="CBS-domain"/>
    <property type="match status" value="1"/>
</dbReference>
<dbReference type="SUPFAM" id="SSF54631">
    <property type="entry name" value="CBS-domain pair"/>
    <property type="match status" value="1"/>
</dbReference>
<dbReference type="RefSeq" id="WP_111864856.1">
    <property type="nucleotide sequence ID" value="NZ_QLYX01000003.1"/>
</dbReference>
<dbReference type="InterPro" id="IPR046342">
    <property type="entry name" value="CBS_dom_sf"/>
</dbReference>
<gene>
    <name evidence="1" type="ORF">DPM19_09360</name>
</gene>
<name>A0A365HAJ2_9ACTN</name>
<sequence>MTPEEFLTDAAGRGAADPMKITVRDLLAIWGYATRTSKAVADIGSDLAQAGLTTSPPFDGIRDVREPVTVAPLAPQAEAEDETGDEPPDIEDRFPAVSLCVEELPSASAGVLSVGINEPLQRAQTLMMDSDYSQLAVLDGSLLRGAISWSSISAARIAGFDGSLRGALMPESPAVLHPKDKLLDKIEHINERGFAFVADTAGLRGIVTTADISLQFARLTGPFLLISEIERRIRRQIEKVCPDLTELQAAASQSAKKPADVDSVHELTFFQAMLVLEKEHIWKRLQWDLDRGYFVERLRAVKTIRNEVMHFRPTPVSAEQAATLTKFANWLRWLDHQP</sequence>
<proteinExistence type="predicted"/>
<comment type="caution">
    <text evidence="1">The sequence shown here is derived from an EMBL/GenBank/DDBJ whole genome shotgun (WGS) entry which is preliminary data.</text>
</comment>
<keyword evidence="2" id="KW-1185">Reference proteome</keyword>
<evidence type="ECO:0000313" key="1">
    <source>
        <dbReference type="EMBL" id="RAY15946.1"/>
    </source>
</evidence>
<evidence type="ECO:0008006" key="3">
    <source>
        <dbReference type="Google" id="ProtNLM"/>
    </source>
</evidence>
<protein>
    <recommendedName>
        <fullName evidence="3">CBS domain-containing protein</fullName>
    </recommendedName>
</protein>
<dbReference type="OrthoDB" id="291940at2"/>
<organism evidence="1 2">
    <name type="scientific">Actinomadura craniellae</name>
    <dbReference type="NCBI Taxonomy" id="2231787"/>
    <lineage>
        <taxon>Bacteria</taxon>
        <taxon>Bacillati</taxon>
        <taxon>Actinomycetota</taxon>
        <taxon>Actinomycetes</taxon>
        <taxon>Streptosporangiales</taxon>
        <taxon>Thermomonosporaceae</taxon>
        <taxon>Actinomadura</taxon>
    </lineage>
</organism>
<dbReference type="EMBL" id="QLYX01000003">
    <property type="protein sequence ID" value="RAY15946.1"/>
    <property type="molecule type" value="Genomic_DNA"/>
</dbReference>
<reference evidence="1 2" key="1">
    <citation type="submission" date="2018-06" db="EMBL/GenBank/DDBJ databases">
        <title>Actinomadura craniellae sp. nov. isolated from marine sponge Craniella sp.</title>
        <authorList>
            <person name="Li L."/>
            <person name="Xu Q.H."/>
            <person name="Lin H.W."/>
            <person name="Lu Y.H."/>
        </authorList>
    </citation>
    <scope>NUCLEOTIDE SEQUENCE [LARGE SCALE GENOMIC DNA]</scope>
    <source>
        <strain evidence="1 2">LHW63021</strain>
    </source>
</reference>